<name>A0ABV9CRQ0_9ACTN</name>
<organism evidence="1 2">
    <name type="scientific">Sphaerisporangium dianthi</name>
    <dbReference type="NCBI Taxonomy" id="1436120"/>
    <lineage>
        <taxon>Bacteria</taxon>
        <taxon>Bacillati</taxon>
        <taxon>Actinomycetota</taxon>
        <taxon>Actinomycetes</taxon>
        <taxon>Streptosporangiales</taxon>
        <taxon>Streptosporangiaceae</taxon>
        <taxon>Sphaerisporangium</taxon>
    </lineage>
</organism>
<protein>
    <submittedName>
        <fullName evidence="1">Uncharacterized protein</fullName>
    </submittedName>
</protein>
<proteinExistence type="predicted"/>
<accession>A0ABV9CRQ0</accession>
<gene>
    <name evidence="1" type="ORF">ACFO60_33375</name>
</gene>
<reference evidence="2" key="1">
    <citation type="journal article" date="2019" name="Int. J. Syst. Evol. Microbiol.">
        <title>The Global Catalogue of Microorganisms (GCM) 10K type strain sequencing project: providing services to taxonomists for standard genome sequencing and annotation.</title>
        <authorList>
            <consortium name="The Broad Institute Genomics Platform"/>
            <consortium name="The Broad Institute Genome Sequencing Center for Infectious Disease"/>
            <person name="Wu L."/>
            <person name="Ma J."/>
        </authorList>
    </citation>
    <scope>NUCLEOTIDE SEQUENCE [LARGE SCALE GENOMIC DNA]</scope>
    <source>
        <strain evidence="2">CGMCC 4.7132</strain>
    </source>
</reference>
<keyword evidence="2" id="KW-1185">Reference proteome</keyword>
<dbReference type="RefSeq" id="WP_380848716.1">
    <property type="nucleotide sequence ID" value="NZ_JBHSFP010000034.1"/>
</dbReference>
<evidence type="ECO:0000313" key="1">
    <source>
        <dbReference type="EMBL" id="MFC4535681.1"/>
    </source>
</evidence>
<evidence type="ECO:0000313" key="2">
    <source>
        <dbReference type="Proteomes" id="UP001596004"/>
    </source>
</evidence>
<sequence>MGHGKPDIPEFRDVRQDDDGTWRAVHVDSGREAVADTRADLELRALVIRVTEGFKRAWP</sequence>
<dbReference type="EMBL" id="JBHSFP010000034">
    <property type="protein sequence ID" value="MFC4535681.1"/>
    <property type="molecule type" value="Genomic_DNA"/>
</dbReference>
<comment type="caution">
    <text evidence="1">The sequence shown here is derived from an EMBL/GenBank/DDBJ whole genome shotgun (WGS) entry which is preliminary data.</text>
</comment>
<dbReference type="Proteomes" id="UP001596004">
    <property type="component" value="Unassembled WGS sequence"/>
</dbReference>